<dbReference type="OrthoDB" id="792939at2"/>
<name>A0A1G7KEE4_9BACT</name>
<protein>
    <submittedName>
        <fullName evidence="2">cAMP-binding domain of CRP or a regulatory subunit of cAMP-dependent protein kinases</fullName>
    </submittedName>
</protein>
<dbReference type="STRING" id="659014.SAMN04487996_11095"/>
<dbReference type="Pfam" id="PF00027">
    <property type="entry name" value="cNMP_binding"/>
    <property type="match status" value="1"/>
</dbReference>
<dbReference type="Gene3D" id="2.60.120.10">
    <property type="entry name" value="Jelly Rolls"/>
    <property type="match status" value="1"/>
</dbReference>
<evidence type="ECO:0000313" key="2">
    <source>
        <dbReference type="EMBL" id="SDF35638.1"/>
    </source>
</evidence>
<keyword evidence="2" id="KW-0418">Kinase</keyword>
<dbReference type="InterPro" id="IPR000595">
    <property type="entry name" value="cNMP-bd_dom"/>
</dbReference>
<evidence type="ECO:0000313" key="3">
    <source>
        <dbReference type="Proteomes" id="UP000198748"/>
    </source>
</evidence>
<keyword evidence="2" id="KW-0808">Transferase</keyword>
<keyword evidence="3" id="KW-1185">Reference proteome</keyword>
<dbReference type="InterPro" id="IPR014710">
    <property type="entry name" value="RmlC-like_jellyroll"/>
</dbReference>
<dbReference type="Proteomes" id="UP000198748">
    <property type="component" value="Unassembled WGS sequence"/>
</dbReference>
<dbReference type="EMBL" id="FNAN01000010">
    <property type="protein sequence ID" value="SDF35638.1"/>
    <property type="molecule type" value="Genomic_DNA"/>
</dbReference>
<accession>A0A1G7KEE4</accession>
<feature type="domain" description="Cyclic nucleotide-binding" evidence="1">
    <location>
        <begin position="10"/>
        <end position="112"/>
    </location>
</feature>
<dbReference type="GO" id="GO:0016301">
    <property type="term" value="F:kinase activity"/>
    <property type="evidence" value="ECO:0007669"/>
    <property type="project" value="UniProtKB-KW"/>
</dbReference>
<evidence type="ECO:0000259" key="1">
    <source>
        <dbReference type="PROSITE" id="PS50042"/>
    </source>
</evidence>
<dbReference type="Gene3D" id="1.10.10.10">
    <property type="entry name" value="Winged helix-like DNA-binding domain superfamily/Winged helix DNA-binding domain"/>
    <property type="match status" value="1"/>
</dbReference>
<dbReference type="SUPFAM" id="SSF51206">
    <property type="entry name" value="cAMP-binding domain-like"/>
    <property type="match status" value="1"/>
</dbReference>
<dbReference type="PROSITE" id="PS50042">
    <property type="entry name" value="CNMP_BINDING_3"/>
    <property type="match status" value="1"/>
</dbReference>
<organism evidence="2 3">
    <name type="scientific">Dyadobacter soli</name>
    <dbReference type="NCBI Taxonomy" id="659014"/>
    <lineage>
        <taxon>Bacteria</taxon>
        <taxon>Pseudomonadati</taxon>
        <taxon>Bacteroidota</taxon>
        <taxon>Cytophagia</taxon>
        <taxon>Cytophagales</taxon>
        <taxon>Spirosomataceae</taxon>
        <taxon>Dyadobacter</taxon>
    </lineage>
</organism>
<proteinExistence type="predicted"/>
<reference evidence="3" key="1">
    <citation type="submission" date="2016-10" db="EMBL/GenBank/DDBJ databases">
        <authorList>
            <person name="Varghese N."/>
            <person name="Submissions S."/>
        </authorList>
    </citation>
    <scope>NUCLEOTIDE SEQUENCE [LARGE SCALE GENOMIC DNA]</scope>
    <source>
        <strain evidence="3">DSM 25329</strain>
    </source>
</reference>
<dbReference type="CDD" id="cd00038">
    <property type="entry name" value="CAP_ED"/>
    <property type="match status" value="1"/>
</dbReference>
<dbReference type="AlphaFoldDB" id="A0A1G7KEE4"/>
<dbReference type="InterPro" id="IPR036388">
    <property type="entry name" value="WH-like_DNA-bd_sf"/>
</dbReference>
<sequence length="189" mass="22182">MTDLENYLQTYFDFDQTDLVKVASFFKPEILKKGDYYLKTGKPCNKLSFIKSGLLRIYVDLEDREVTQWICTQGYFVTDLASLVFASPARWNIQALADTAIYTIEKQDYDRLGDYIPKWPVTEKLFIAHCFTTLEDRVFSFLSMTAEQRYNLLFESHRDIFTQVPLQYIASMLGMTPETISRIRRKQLS</sequence>
<dbReference type="RefSeq" id="WP_090152664.1">
    <property type="nucleotide sequence ID" value="NZ_FNAN01000010.1"/>
</dbReference>
<gene>
    <name evidence="2" type="ORF">SAMN04487996_11095</name>
</gene>
<dbReference type="InterPro" id="IPR018490">
    <property type="entry name" value="cNMP-bd_dom_sf"/>
</dbReference>